<protein>
    <submittedName>
        <fullName evidence="1">Uncharacterized protein</fullName>
    </submittedName>
</protein>
<dbReference type="Proteomes" id="UP000595140">
    <property type="component" value="Unassembled WGS sequence"/>
</dbReference>
<proteinExistence type="predicted"/>
<evidence type="ECO:0000313" key="2">
    <source>
        <dbReference type="Proteomes" id="UP000595140"/>
    </source>
</evidence>
<organism evidence="1 2">
    <name type="scientific">Cuscuta campestris</name>
    <dbReference type="NCBI Taxonomy" id="132261"/>
    <lineage>
        <taxon>Eukaryota</taxon>
        <taxon>Viridiplantae</taxon>
        <taxon>Streptophyta</taxon>
        <taxon>Embryophyta</taxon>
        <taxon>Tracheophyta</taxon>
        <taxon>Spermatophyta</taxon>
        <taxon>Magnoliopsida</taxon>
        <taxon>eudicotyledons</taxon>
        <taxon>Gunneridae</taxon>
        <taxon>Pentapetalae</taxon>
        <taxon>asterids</taxon>
        <taxon>lamiids</taxon>
        <taxon>Solanales</taxon>
        <taxon>Convolvulaceae</taxon>
        <taxon>Cuscuteae</taxon>
        <taxon>Cuscuta</taxon>
        <taxon>Cuscuta subgen. Grammica</taxon>
        <taxon>Cuscuta sect. Cleistogrammica</taxon>
    </lineage>
</organism>
<keyword evidence="2" id="KW-1185">Reference proteome</keyword>
<sequence length="131" mass="13650">MHTQFQVKMEKSLVVLMVGFFLAISWAAGPQLAGATRTGHPLKGILAVTPDGRGLRGDWCQWQGDSCNWTATGVKLAAKGTARRTRMARAYASEKAALVGSSTAAALTTNATATFPAPASPGAKACSFLLP</sequence>
<name>A0A484NPK0_9ASTE</name>
<evidence type="ECO:0000313" key="1">
    <source>
        <dbReference type="EMBL" id="VFR03080.1"/>
    </source>
</evidence>
<dbReference type="AlphaFoldDB" id="A0A484NPK0"/>
<reference evidence="1 2" key="1">
    <citation type="submission" date="2018-04" db="EMBL/GenBank/DDBJ databases">
        <authorList>
            <person name="Vogel A."/>
        </authorList>
    </citation>
    <scope>NUCLEOTIDE SEQUENCE [LARGE SCALE GENOMIC DNA]</scope>
</reference>
<gene>
    <name evidence="1" type="ORF">CCAM_LOCUS44855</name>
</gene>
<dbReference type="EMBL" id="OOIL02006852">
    <property type="protein sequence ID" value="VFR03080.1"/>
    <property type="molecule type" value="Genomic_DNA"/>
</dbReference>
<accession>A0A484NPK0</accession>